<dbReference type="Gene3D" id="2.60.120.1440">
    <property type="match status" value="1"/>
</dbReference>
<dbReference type="InterPro" id="IPR032508">
    <property type="entry name" value="FecR_C"/>
</dbReference>
<evidence type="ECO:0000259" key="2">
    <source>
        <dbReference type="Pfam" id="PF04773"/>
    </source>
</evidence>
<feature type="domain" description="FecR protein" evidence="2">
    <location>
        <begin position="181"/>
        <end position="276"/>
    </location>
</feature>
<dbReference type="RefSeq" id="WP_370482906.1">
    <property type="nucleotide sequence ID" value="NZ_JBEOQA010000002.1"/>
</dbReference>
<dbReference type="InterPro" id="IPR012373">
    <property type="entry name" value="Ferrdict_sens_TM"/>
</dbReference>
<proteinExistence type="predicted"/>
<feature type="domain" description="Protein FecR C-terminal" evidence="3">
    <location>
        <begin position="319"/>
        <end position="385"/>
    </location>
</feature>
<protein>
    <submittedName>
        <fullName evidence="4">FecR domain-containing protein</fullName>
    </submittedName>
</protein>
<reference evidence="4 5" key="1">
    <citation type="submission" date="2024-06" db="EMBL/GenBank/DDBJ databases">
        <title>Soil Sphingobacterium thalpophilum.</title>
        <authorList>
            <person name="Yang J."/>
            <person name="Li J."/>
        </authorList>
    </citation>
    <scope>NUCLEOTIDE SEQUENCE [LARGE SCALE GENOMIC DNA]</scope>
    <source>
        <strain evidence="4 5">22g91tb</strain>
    </source>
</reference>
<evidence type="ECO:0000313" key="4">
    <source>
        <dbReference type="EMBL" id="MEZ0454251.1"/>
    </source>
</evidence>
<dbReference type="Gene3D" id="3.55.50.30">
    <property type="match status" value="1"/>
</dbReference>
<dbReference type="Pfam" id="PF04773">
    <property type="entry name" value="FecR"/>
    <property type="match status" value="1"/>
</dbReference>
<accession>A0ABV4HI94</accession>
<evidence type="ECO:0000256" key="1">
    <source>
        <dbReference type="SAM" id="Phobius"/>
    </source>
</evidence>
<dbReference type="Proteomes" id="UP001566204">
    <property type="component" value="Unassembled WGS sequence"/>
</dbReference>
<dbReference type="InterPro" id="IPR006860">
    <property type="entry name" value="FecR"/>
</dbReference>
<organism evidence="4 5">
    <name type="scientific">Sphingobacterium thalpophilum</name>
    <dbReference type="NCBI Taxonomy" id="259"/>
    <lineage>
        <taxon>Bacteria</taxon>
        <taxon>Pseudomonadati</taxon>
        <taxon>Bacteroidota</taxon>
        <taxon>Sphingobacteriia</taxon>
        <taxon>Sphingobacteriales</taxon>
        <taxon>Sphingobacteriaceae</taxon>
        <taxon>Sphingobacterium</taxon>
    </lineage>
</organism>
<comment type="caution">
    <text evidence="4">The sequence shown here is derived from an EMBL/GenBank/DDBJ whole genome shotgun (WGS) entry which is preliminary data.</text>
</comment>
<dbReference type="PANTHER" id="PTHR30273:SF2">
    <property type="entry name" value="PROTEIN FECR"/>
    <property type="match status" value="1"/>
</dbReference>
<dbReference type="PANTHER" id="PTHR30273">
    <property type="entry name" value="PERIPLASMIC SIGNAL SENSOR AND SIGMA FACTOR ACTIVATOR FECR-RELATED"/>
    <property type="match status" value="1"/>
</dbReference>
<evidence type="ECO:0000259" key="3">
    <source>
        <dbReference type="Pfam" id="PF16344"/>
    </source>
</evidence>
<keyword evidence="1" id="KW-0472">Membrane</keyword>
<keyword evidence="1" id="KW-0812">Transmembrane</keyword>
<dbReference type="EMBL" id="JBEOQB010000007">
    <property type="protein sequence ID" value="MEZ0454251.1"/>
    <property type="molecule type" value="Genomic_DNA"/>
</dbReference>
<evidence type="ECO:0000313" key="5">
    <source>
        <dbReference type="Proteomes" id="UP001566204"/>
    </source>
</evidence>
<gene>
    <name evidence="4" type="ORF">ABTW24_21855</name>
</gene>
<name>A0ABV4HI94_9SPHI</name>
<keyword evidence="5" id="KW-1185">Reference proteome</keyword>
<feature type="transmembrane region" description="Helical" evidence="1">
    <location>
        <begin position="85"/>
        <end position="104"/>
    </location>
</feature>
<sequence>MQDIKNAVDKLLQGELNPDELNLLLNALDSKPEYEFLKQYILEQIEQDAEMDDLDGQREVLYQRLDAKICAIPKKKKAVMKKITPIWRVVAAVLVIGLLTWLGYQQGWLAQLGLEYRGQHARQQQVSHIRMGNDQVLLNDLHIGDSIEVGGGVLRKSAEGELRYESQGNVMPVVDRSLSMVTGIRDSYKVVLPDGTVAWLNAQSSIDFPTVFKGDTRQVETKGEVFFEVKPAALAQNKPFVVTSGVQKITVLGTAFNIKSYPDEPIITSLLEGKVKLDLAGRTIFLKPGDQAVFDHTRNAVRIVSFDENTVMDWKSGHFVFNNASIQEVLDKLAKWYGFDQKSLPPLLQEPRINARIKRDIDVQTVLKSLEKISGLQFYMDADNSIRIRNPKH</sequence>
<keyword evidence="1" id="KW-1133">Transmembrane helix</keyword>
<dbReference type="Pfam" id="PF16344">
    <property type="entry name" value="FecR_C"/>
    <property type="match status" value="1"/>
</dbReference>